<proteinExistence type="predicted"/>
<reference evidence="1 2" key="2">
    <citation type="journal article" date="2019" name="G3 (Bethesda)">
        <title>Hybrid Assembly of the Genome of the Entomopathogenic Nematode Steinernema carpocapsae Identifies the X-Chromosome.</title>
        <authorList>
            <person name="Serra L."/>
            <person name="Macchietto M."/>
            <person name="Macias-Munoz A."/>
            <person name="McGill C.J."/>
            <person name="Rodriguez I.M."/>
            <person name="Rodriguez B."/>
            <person name="Murad R."/>
            <person name="Mortazavi A."/>
        </authorList>
    </citation>
    <scope>NUCLEOTIDE SEQUENCE [LARGE SCALE GENOMIC DNA]</scope>
    <source>
        <strain evidence="1 2">ALL</strain>
    </source>
</reference>
<organism evidence="1 2">
    <name type="scientific">Steinernema carpocapsae</name>
    <name type="common">Entomopathogenic nematode</name>
    <dbReference type="NCBI Taxonomy" id="34508"/>
    <lineage>
        <taxon>Eukaryota</taxon>
        <taxon>Metazoa</taxon>
        <taxon>Ecdysozoa</taxon>
        <taxon>Nematoda</taxon>
        <taxon>Chromadorea</taxon>
        <taxon>Rhabditida</taxon>
        <taxon>Tylenchina</taxon>
        <taxon>Panagrolaimomorpha</taxon>
        <taxon>Strongyloidoidea</taxon>
        <taxon>Steinernematidae</taxon>
        <taxon>Steinernema</taxon>
    </lineage>
</organism>
<gene>
    <name evidence="1" type="ORF">L596_017677</name>
</gene>
<evidence type="ECO:0000313" key="1">
    <source>
        <dbReference type="EMBL" id="TKR76558.1"/>
    </source>
</evidence>
<dbReference type="EMBL" id="AZBU02000005">
    <property type="protein sequence ID" value="TKR76558.1"/>
    <property type="molecule type" value="Genomic_DNA"/>
</dbReference>
<sequence length="324" mass="38384">MNNVPVRFLESVYRILFVPPESVWFDLSGQYKNVACHTLDNHLDVTLIILPEMDEDIHVEVQGRIRGEEVVELSLSEICDYFHLISRMLFNVHLTEATLLSLISENQDFSMIMNNLHHIPQIDVPFIEQFSAPIWNRLFKKKLFCSCRQHFNDIGEVKLEPSSLPYGGFEFAMFQLQSPRNKYFELYAQENDDFVTILDQVFPLLSLYPQTCMHFDVWNGTTNEQAVEFSQILLRWFLVTDWKEDSSDRYLNAQKWFRICRKTLEDNGCKVWQEIDDREYDDLRGWAMNPSNPNRKIRWQISSYNSSFVEMPDNIYPACRITFL</sequence>
<comment type="caution">
    <text evidence="1">The sequence shown here is derived from an EMBL/GenBank/DDBJ whole genome shotgun (WGS) entry which is preliminary data.</text>
</comment>
<dbReference type="Proteomes" id="UP000298663">
    <property type="component" value="Unassembled WGS sequence"/>
</dbReference>
<name>A0A4U5N2Q1_STECR</name>
<reference evidence="1 2" key="1">
    <citation type="journal article" date="2015" name="Genome Biol.">
        <title>Comparative genomics of Steinernema reveals deeply conserved gene regulatory networks.</title>
        <authorList>
            <person name="Dillman A.R."/>
            <person name="Macchietto M."/>
            <person name="Porter C.F."/>
            <person name="Rogers A."/>
            <person name="Williams B."/>
            <person name="Antoshechkin I."/>
            <person name="Lee M.M."/>
            <person name="Goodwin Z."/>
            <person name="Lu X."/>
            <person name="Lewis E.E."/>
            <person name="Goodrich-Blair H."/>
            <person name="Stock S.P."/>
            <person name="Adams B.J."/>
            <person name="Sternberg P.W."/>
            <person name="Mortazavi A."/>
        </authorList>
    </citation>
    <scope>NUCLEOTIDE SEQUENCE [LARGE SCALE GENOMIC DNA]</scope>
    <source>
        <strain evidence="1 2">ALL</strain>
    </source>
</reference>
<accession>A0A4U5N2Q1</accession>
<dbReference type="AlphaFoldDB" id="A0A4U5N2Q1"/>
<protein>
    <submittedName>
        <fullName evidence="1">Uncharacterized protein</fullName>
    </submittedName>
</protein>
<evidence type="ECO:0000313" key="2">
    <source>
        <dbReference type="Proteomes" id="UP000298663"/>
    </source>
</evidence>
<keyword evidence="2" id="KW-1185">Reference proteome</keyword>